<evidence type="ECO:0000313" key="3">
    <source>
        <dbReference type="Proteomes" id="UP000248330"/>
    </source>
</evidence>
<keyword evidence="1" id="KW-1133">Transmembrane helix</keyword>
<dbReference type="Proteomes" id="UP000248330">
    <property type="component" value="Unassembled WGS sequence"/>
</dbReference>
<keyword evidence="3" id="KW-1185">Reference proteome</keyword>
<keyword evidence="1" id="KW-0472">Membrane</keyword>
<comment type="caution">
    <text evidence="2">The sequence shown here is derived from an EMBL/GenBank/DDBJ whole genome shotgun (WGS) entry which is preliminary data.</text>
</comment>
<proteinExistence type="predicted"/>
<accession>A0A318E7V0</accession>
<protein>
    <recommendedName>
        <fullName evidence="4">DUF2937 family protein</fullName>
    </recommendedName>
</protein>
<name>A0A318E7V0_9GAMM</name>
<gene>
    <name evidence="2" type="ORF">C8D93_105206</name>
</gene>
<evidence type="ECO:0008006" key="4">
    <source>
        <dbReference type="Google" id="ProtNLM"/>
    </source>
</evidence>
<feature type="transmembrane region" description="Helical" evidence="1">
    <location>
        <begin position="7"/>
        <end position="27"/>
    </location>
</feature>
<dbReference type="Pfam" id="PF11157">
    <property type="entry name" value="DUF2937"/>
    <property type="match status" value="1"/>
</dbReference>
<dbReference type="AlphaFoldDB" id="A0A318E7V0"/>
<dbReference type="InterPro" id="IPR022584">
    <property type="entry name" value="DUF2937"/>
</dbReference>
<dbReference type="EMBL" id="QICN01000005">
    <property type="protein sequence ID" value="PXV67849.1"/>
    <property type="molecule type" value="Genomic_DNA"/>
</dbReference>
<feature type="transmembrane region" description="Helical" evidence="1">
    <location>
        <begin position="133"/>
        <end position="156"/>
    </location>
</feature>
<keyword evidence="1" id="KW-0812">Transmembrane</keyword>
<evidence type="ECO:0000256" key="1">
    <source>
        <dbReference type="SAM" id="Phobius"/>
    </source>
</evidence>
<evidence type="ECO:0000313" key="2">
    <source>
        <dbReference type="EMBL" id="PXV67849.1"/>
    </source>
</evidence>
<dbReference type="RefSeq" id="WP_170124000.1">
    <property type="nucleotide sequence ID" value="NZ_CAWNXA010000005.1"/>
</dbReference>
<organism evidence="2 3">
    <name type="scientific">Sinimarinibacterium flocculans</name>
    <dbReference type="NCBI Taxonomy" id="985250"/>
    <lineage>
        <taxon>Bacteria</taxon>
        <taxon>Pseudomonadati</taxon>
        <taxon>Pseudomonadota</taxon>
        <taxon>Gammaproteobacteria</taxon>
        <taxon>Nevskiales</taxon>
        <taxon>Nevskiaceae</taxon>
        <taxon>Sinimarinibacterium</taxon>
    </lineage>
</organism>
<sequence>MKIVTGLADRLLFAAGLLLFLQIPQFIDHYTQRYAGYRQALADSVQQYQASADVHYDGDLQLMIHEFETAAAPAMRDMGRKMDGERIRLGEMTAGLATLRSGSLPARIAQVARGYDSPLLRATFDDFKPGLPLTVDAAICGLVGGILASALFNLLIWPLRRLLDRRPLLRV</sequence>
<reference evidence="2 3" key="1">
    <citation type="submission" date="2018-04" db="EMBL/GenBank/DDBJ databases">
        <title>Genomic Encyclopedia of Type Strains, Phase IV (KMG-IV): sequencing the most valuable type-strain genomes for metagenomic binning, comparative biology and taxonomic classification.</title>
        <authorList>
            <person name="Goeker M."/>
        </authorList>
    </citation>
    <scope>NUCLEOTIDE SEQUENCE [LARGE SCALE GENOMIC DNA]</scope>
    <source>
        <strain evidence="2 3">DSM 104150</strain>
    </source>
</reference>